<accession>A0ABQ4XQG5</accession>
<evidence type="ECO:0000313" key="2">
    <source>
        <dbReference type="EMBL" id="GJS67624.1"/>
    </source>
</evidence>
<protein>
    <submittedName>
        <fullName evidence="2">Reverse transcriptase domain-containing protein</fullName>
    </submittedName>
</protein>
<keyword evidence="3" id="KW-1185">Reference proteome</keyword>
<dbReference type="InterPro" id="IPR036397">
    <property type="entry name" value="RNaseH_sf"/>
</dbReference>
<dbReference type="Gene3D" id="3.30.420.10">
    <property type="entry name" value="Ribonuclease H-like superfamily/Ribonuclease H"/>
    <property type="match status" value="1"/>
</dbReference>
<proteinExistence type="predicted"/>
<keyword evidence="2" id="KW-0548">Nucleotidyltransferase</keyword>
<dbReference type="Pfam" id="PF08284">
    <property type="entry name" value="RVP_2"/>
    <property type="match status" value="1"/>
</dbReference>
<dbReference type="InterPro" id="IPR012337">
    <property type="entry name" value="RNaseH-like_sf"/>
</dbReference>
<reference evidence="2" key="2">
    <citation type="submission" date="2022-01" db="EMBL/GenBank/DDBJ databases">
        <authorList>
            <person name="Yamashiro T."/>
            <person name="Shiraishi A."/>
            <person name="Satake H."/>
            <person name="Nakayama K."/>
        </authorList>
    </citation>
    <scope>NUCLEOTIDE SEQUENCE</scope>
</reference>
<dbReference type="EMBL" id="BQNB010009731">
    <property type="protein sequence ID" value="GJS67624.1"/>
    <property type="molecule type" value="Genomic_DNA"/>
</dbReference>
<dbReference type="GO" id="GO:0003964">
    <property type="term" value="F:RNA-directed DNA polymerase activity"/>
    <property type="evidence" value="ECO:0007669"/>
    <property type="project" value="UniProtKB-KW"/>
</dbReference>
<name>A0ABQ4XQG5_9ASTR</name>
<gene>
    <name evidence="2" type="ORF">Tco_0682188</name>
</gene>
<comment type="caution">
    <text evidence="2">The sequence shown here is derived from an EMBL/GenBank/DDBJ whole genome shotgun (WGS) entry which is preliminary data.</text>
</comment>
<evidence type="ECO:0000256" key="1">
    <source>
        <dbReference type="SAM" id="MobiDB-lite"/>
    </source>
</evidence>
<dbReference type="SUPFAM" id="SSF53098">
    <property type="entry name" value="Ribonuclease H-like"/>
    <property type="match status" value="1"/>
</dbReference>
<sequence length="451" mass="50645">MAPKRRTTRLNPKTTPAATTATTTTVTNAQLQAMINQGVTAALAARDANMNGVDSHNSGTSNMVEGCPHEPPREIAALLLTTRQRVKGSLRTPQGTLRTNNNTKNKSRTPASYAAWTVKDTIWRSKNAMLKMPLSPRWSIGHFKRECPKQKNNNNRGNQVGDGNAPAKVYAVGHAGTNPDSNVVTGTFLLHYRYASVLFDTGVDRSFANVKTKQTEDNSKKKLLETYQSSVEFQSIWIPFGAAPVARAPYRLAPSEMKELSEQLKELSEQGIIRPRFALNFWRSLQNALGTSLDMSTAYHLQIDGQSERTIQTLEDMLCTVQSTYERVALDHYRDAFSVIYLIYAMITRLRNKFMNWKIDYEENLKEIPTKRMTLHKNVTSLTSQVAELKTLQWELPAEFLSLPVASVQAKLKILDALPSLLLNVTYAVEQVCSVFRFCLPHQKLNQSVLH</sequence>
<keyword evidence="2" id="KW-0695">RNA-directed DNA polymerase</keyword>
<feature type="region of interest" description="Disordered" evidence="1">
    <location>
        <begin position="1"/>
        <end position="20"/>
    </location>
</feature>
<dbReference type="Proteomes" id="UP001151760">
    <property type="component" value="Unassembled WGS sequence"/>
</dbReference>
<organism evidence="2 3">
    <name type="scientific">Tanacetum coccineum</name>
    <dbReference type="NCBI Taxonomy" id="301880"/>
    <lineage>
        <taxon>Eukaryota</taxon>
        <taxon>Viridiplantae</taxon>
        <taxon>Streptophyta</taxon>
        <taxon>Embryophyta</taxon>
        <taxon>Tracheophyta</taxon>
        <taxon>Spermatophyta</taxon>
        <taxon>Magnoliopsida</taxon>
        <taxon>eudicotyledons</taxon>
        <taxon>Gunneridae</taxon>
        <taxon>Pentapetalae</taxon>
        <taxon>asterids</taxon>
        <taxon>campanulids</taxon>
        <taxon>Asterales</taxon>
        <taxon>Asteraceae</taxon>
        <taxon>Asteroideae</taxon>
        <taxon>Anthemideae</taxon>
        <taxon>Anthemidinae</taxon>
        <taxon>Tanacetum</taxon>
    </lineage>
</organism>
<keyword evidence="2" id="KW-0808">Transferase</keyword>
<evidence type="ECO:0000313" key="3">
    <source>
        <dbReference type="Proteomes" id="UP001151760"/>
    </source>
</evidence>
<reference evidence="2" key="1">
    <citation type="journal article" date="2022" name="Int. J. Mol. Sci.">
        <title>Draft Genome of Tanacetum Coccineum: Genomic Comparison of Closely Related Tanacetum-Family Plants.</title>
        <authorList>
            <person name="Yamashiro T."/>
            <person name="Shiraishi A."/>
            <person name="Nakayama K."/>
            <person name="Satake H."/>
        </authorList>
    </citation>
    <scope>NUCLEOTIDE SEQUENCE</scope>
</reference>